<dbReference type="Proteomes" id="UP000006764">
    <property type="component" value="Chromosome"/>
</dbReference>
<evidence type="ECO:0000256" key="2">
    <source>
        <dbReference type="PROSITE-ProRule" id="PRU00110"/>
    </source>
</evidence>
<sequence length="114" mass="12279">MEHLPVLDTALVAELRDIMGQDYPMLVAAWRRDATQRLEELTGARQADNREALRRAAHTLKGSSSNLGAARVAGLCALLEQKTMSLSEVEIDSCLVAIDTAVSEAGDALQSTLD</sequence>
<name>A0A0B4XNM8_9GAMM</name>
<dbReference type="RefSeq" id="WP_008737009.1">
    <property type="nucleotide sequence ID" value="NZ_CP004387.1"/>
</dbReference>
<dbReference type="OrthoDB" id="9131849at2"/>
<dbReference type="Pfam" id="PF01627">
    <property type="entry name" value="Hpt"/>
    <property type="match status" value="1"/>
</dbReference>
<feature type="modified residue" description="Phosphohistidine" evidence="2">
    <location>
        <position position="58"/>
    </location>
</feature>
<dbReference type="AlphaFoldDB" id="A0A0B4XNM8"/>
<evidence type="ECO:0000313" key="4">
    <source>
        <dbReference type="EMBL" id="AJD48711.1"/>
    </source>
</evidence>
<evidence type="ECO:0000313" key="5">
    <source>
        <dbReference type="Proteomes" id="UP000006764"/>
    </source>
</evidence>
<keyword evidence="1" id="KW-0902">Two-component regulatory system</keyword>
<organism evidence="4 5">
    <name type="scientific">Isoalcanivorax pacificus W11-5</name>
    <dbReference type="NCBI Taxonomy" id="391936"/>
    <lineage>
        <taxon>Bacteria</taxon>
        <taxon>Pseudomonadati</taxon>
        <taxon>Pseudomonadota</taxon>
        <taxon>Gammaproteobacteria</taxon>
        <taxon>Oceanospirillales</taxon>
        <taxon>Alcanivoracaceae</taxon>
        <taxon>Isoalcanivorax</taxon>
    </lineage>
</organism>
<feature type="domain" description="HPt" evidence="3">
    <location>
        <begin position="19"/>
        <end position="114"/>
    </location>
</feature>
<evidence type="ECO:0000256" key="1">
    <source>
        <dbReference type="ARBA" id="ARBA00023012"/>
    </source>
</evidence>
<evidence type="ECO:0000259" key="3">
    <source>
        <dbReference type="PROSITE" id="PS50894"/>
    </source>
</evidence>
<proteinExistence type="predicted"/>
<protein>
    <submittedName>
        <fullName evidence="4">Two-component hybrid sensor and regulator</fullName>
    </submittedName>
</protein>
<dbReference type="STRING" id="391936.S7S_11495"/>
<dbReference type="SUPFAM" id="SSF47226">
    <property type="entry name" value="Histidine-containing phosphotransfer domain, HPT domain"/>
    <property type="match status" value="1"/>
</dbReference>
<keyword evidence="2" id="KW-0597">Phosphoprotein</keyword>
<dbReference type="KEGG" id="apac:S7S_11495"/>
<dbReference type="EMBL" id="CP004387">
    <property type="protein sequence ID" value="AJD48711.1"/>
    <property type="molecule type" value="Genomic_DNA"/>
</dbReference>
<dbReference type="GO" id="GO:0004672">
    <property type="term" value="F:protein kinase activity"/>
    <property type="evidence" value="ECO:0007669"/>
    <property type="project" value="UniProtKB-ARBA"/>
</dbReference>
<dbReference type="InterPro" id="IPR008207">
    <property type="entry name" value="Sig_transdc_His_kin_Hpt_dom"/>
</dbReference>
<dbReference type="InterPro" id="IPR036641">
    <property type="entry name" value="HPT_dom_sf"/>
</dbReference>
<reference evidence="4 5" key="1">
    <citation type="journal article" date="2012" name="J. Bacteriol.">
        <title>Genome sequence of an alkane-degrading bacterium, Alcanivorax pacificus type strain W11-5, isolated from deep sea sediment.</title>
        <authorList>
            <person name="Lai Q."/>
            <person name="Shao Z."/>
        </authorList>
    </citation>
    <scope>NUCLEOTIDE SEQUENCE [LARGE SCALE GENOMIC DNA]</scope>
    <source>
        <strain evidence="4 5">W11-5</strain>
    </source>
</reference>
<keyword evidence="5" id="KW-1185">Reference proteome</keyword>
<accession>A0A0B4XNM8</accession>
<dbReference type="Gene3D" id="1.20.120.160">
    <property type="entry name" value="HPT domain"/>
    <property type="match status" value="1"/>
</dbReference>
<dbReference type="HOGENOM" id="CLU_157042_1_0_6"/>
<dbReference type="CDD" id="cd00088">
    <property type="entry name" value="HPT"/>
    <property type="match status" value="1"/>
</dbReference>
<gene>
    <name evidence="4" type="ORF">S7S_11495</name>
</gene>
<dbReference type="SMART" id="SM00073">
    <property type="entry name" value="HPT"/>
    <property type="match status" value="1"/>
</dbReference>
<dbReference type="GO" id="GO:0000160">
    <property type="term" value="P:phosphorelay signal transduction system"/>
    <property type="evidence" value="ECO:0007669"/>
    <property type="project" value="UniProtKB-KW"/>
</dbReference>
<dbReference type="PROSITE" id="PS50894">
    <property type="entry name" value="HPT"/>
    <property type="match status" value="1"/>
</dbReference>